<dbReference type="GO" id="GO:0003676">
    <property type="term" value="F:nucleic acid binding"/>
    <property type="evidence" value="ECO:0007669"/>
    <property type="project" value="InterPro"/>
</dbReference>
<name>A0AAQ3K2Q5_9LILI</name>
<dbReference type="PANTHER" id="PTHR48475:SF2">
    <property type="entry name" value="RIBONUCLEASE H"/>
    <property type="match status" value="1"/>
</dbReference>
<dbReference type="InterPro" id="IPR036397">
    <property type="entry name" value="RNaseH_sf"/>
</dbReference>
<organism evidence="1 2">
    <name type="scientific">Canna indica</name>
    <name type="common">Indian-shot</name>
    <dbReference type="NCBI Taxonomy" id="4628"/>
    <lineage>
        <taxon>Eukaryota</taxon>
        <taxon>Viridiplantae</taxon>
        <taxon>Streptophyta</taxon>
        <taxon>Embryophyta</taxon>
        <taxon>Tracheophyta</taxon>
        <taxon>Spermatophyta</taxon>
        <taxon>Magnoliopsida</taxon>
        <taxon>Liliopsida</taxon>
        <taxon>Zingiberales</taxon>
        <taxon>Cannaceae</taxon>
        <taxon>Canna</taxon>
    </lineage>
</organism>
<reference evidence="1 2" key="1">
    <citation type="submission" date="2023-10" db="EMBL/GenBank/DDBJ databases">
        <title>Chromosome-scale genome assembly provides insights into flower coloration mechanisms of Canna indica.</title>
        <authorList>
            <person name="Li C."/>
        </authorList>
    </citation>
    <scope>NUCLEOTIDE SEQUENCE [LARGE SCALE GENOMIC DNA]</scope>
    <source>
        <tissue evidence="1">Flower</tissue>
    </source>
</reference>
<keyword evidence="2" id="KW-1185">Reference proteome</keyword>
<proteinExistence type="predicted"/>
<evidence type="ECO:0000313" key="2">
    <source>
        <dbReference type="Proteomes" id="UP001327560"/>
    </source>
</evidence>
<accession>A0AAQ3K2Q5</accession>
<gene>
    <name evidence="1" type="ORF">Cni_G09560</name>
</gene>
<dbReference type="Proteomes" id="UP001327560">
    <property type="component" value="Chromosome 3"/>
</dbReference>
<dbReference type="EMBL" id="CP136892">
    <property type="protein sequence ID" value="WOL00847.1"/>
    <property type="molecule type" value="Genomic_DNA"/>
</dbReference>
<dbReference type="PANTHER" id="PTHR48475">
    <property type="entry name" value="RIBONUCLEASE H"/>
    <property type="match status" value="1"/>
</dbReference>
<sequence>MTDKVQKFVWKNIICRIKKKLGRIKGYWVEELSEVLWSYNPTTQSSASENPHRLVYGVEAMMFFEIIEPSLFEE</sequence>
<dbReference type="Gene3D" id="3.30.420.10">
    <property type="entry name" value="Ribonuclease H-like superfamily/Ribonuclease H"/>
    <property type="match status" value="1"/>
</dbReference>
<dbReference type="AlphaFoldDB" id="A0AAQ3K2Q5"/>
<evidence type="ECO:0000313" key="1">
    <source>
        <dbReference type="EMBL" id="WOL00847.1"/>
    </source>
</evidence>
<protein>
    <submittedName>
        <fullName evidence="1">Uncharacterized protein</fullName>
    </submittedName>
</protein>